<dbReference type="PANTHER" id="PTHR34984:SF1">
    <property type="entry name" value="CARBON STORAGE REGULATOR"/>
    <property type="match status" value="1"/>
</dbReference>
<proteinExistence type="inferred from homology"/>
<dbReference type="GO" id="GO:0006109">
    <property type="term" value="P:regulation of carbohydrate metabolic process"/>
    <property type="evidence" value="ECO:0007669"/>
    <property type="project" value="InterPro"/>
</dbReference>
<dbReference type="GO" id="GO:0044781">
    <property type="term" value="P:bacterial-type flagellum organization"/>
    <property type="evidence" value="ECO:0007669"/>
    <property type="project" value="UniProtKB-KW"/>
</dbReference>
<dbReference type="Gene3D" id="2.60.40.4380">
    <property type="entry name" value="Translational regulator CsrA"/>
    <property type="match status" value="1"/>
</dbReference>
<dbReference type="FunFam" id="2.60.40.4380:FF:000002">
    <property type="entry name" value="Translational regulator CsrA"/>
    <property type="match status" value="1"/>
</dbReference>
<dbReference type="PANTHER" id="PTHR34984">
    <property type="entry name" value="CARBON STORAGE REGULATOR"/>
    <property type="match status" value="1"/>
</dbReference>
<dbReference type="InterPro" id="IPR003751">
    <property type="entry name" value="CsrA"/>
</dbReference>
<comment type="subunit">
    <text evidence="5">Homodimer; the beta-strands of each monomer intercalate to form a hydrophobic core, while the alpha-helices form wings that extend away from the core.</text>
</comment>
<evidence type="ECO:0000256" key="6">
    <source>
        <dbReference type="SAM" id="MobiDB-lite"/>
    </source>
</evidence>
<evidence type="ECO:0000313" key="8">
    <source>
        <dbReference type="Proteomes" id="UP000198742"/>
    </source>
</evidence>
<sequence length="80" mass="8495">MLVVSRRAGESIVIGDDITVSVLEVRGDVVRIGIDAPRSIAVHREELLAQLARSNQDAASPADDAVDSLANALRDRSTEA</sequence>
<dbReference type="Pfam" id="PF02599">
    <property type="entry name" value="CsrA"/>
    <property type="match status" value="1"/>
</dbReference>
<keyword evidence="5" id="KW-1005">Bacterial flagellum biogenesis</keyword>
<gene>
    <name evidence="5" type="primary">csrA</name>
    <name evidence="7" type="ORF">SAMN04489844_1294</name>
</gene>
<name>A0A1H4N527_9ACTN</name>
<evidence type="ECO:0000256" key="5">
    <source>
        <dbReference type="HAMAP-Rule" id="MF_00167"/>
    </source>
</evidence>
<feature type="compositionally biased region" description="Low complexity" evidence="6">
    <location>
        <begin position="57"/>
        <end position="70"/>
    </location>
</feature>
<dbReference type="InterPro" id="IPR036107">
    <property type="entry name" value="CsrA_sf"/>
</dbReference>
<comment type="subcellular location">
    <subcellularLocation>
        <location evidence="5">Cytoplasm</location>
    </subcellularLocation>
</comment>
<feature type="region of interest" description="Disordered" evidence="6">
    <location>
        <begin position="54"/>
        <end position="80"/>
    </location>
</feature>
<dbReference type="AlphaFoldDB" id="A0A1H4N527"/>
<dbReference type="Proteomes" id="UP000198742">
    <property type="component" value="Unassembled WGS sequence"/>
</dbReference>
<keyword evidence="4 5" id="KW-0694">RNA-binding</keyword>
<reference evidence="8" key="1">
    <citation type="submission" date="2016-10" db="EMBL/GenBank/DDBJ databases">
        <authorList>
            <person name="Varghese N."/>
            <person name="Submissions S."/>
        </authorList>
    </citation>
    <scope>NUCLEOTIDE SEQUENCE [LARGE SCALE GENOMIC DNA]</scope>
    <source>
        <strain evidence="8">DSM 22017</strain>
    </source>
</reference>
<dbReference type="STRING" id="402596.SAMN04489844_1294"/>
<dbReference type="GO" id="GO:0048027">
    <property type="term" value="F:mRNA 5'-UTR binding"/>
    <property type="evidence" value="ECO:0007669"/>
    <property type="project" value="UniProtKB-UniRule"/>
</dbReference>
<evidence type="ECO:0000256" key="4">
    <source>
        <dbReference type="ARBA" id="ARBA00022884"/>
    </source>
</evidence>
<keyword evidence="2 5" id="KW-0678">Repressor</keyword>
<dbReference type="SUPFAM" id="SSF117130">
    <property type="entry name" value="CsrA-like"/>
    <property type="match status" value="1"/>
</dbReference>
<dbReference type="GO" id="GO:1902208">
    <property type="term" value="P:regulation of bacterial-type flagellum assembly"/>
    <property type="evidence" value="ECO:0007669"/>
    <property type="project" value="UniProtKB-UniRule"/>
</dbReference>
<protein>
    <recommendedName>
        <fullName evidence="5">Translational regulator CsrA</fullName>
    </recommendedName>
</protein>
<dbReference type="OrthoDB" id="9809061at2"/>
<dbReference type="NCBIfam" id="TIGR00202">
    <property type="entry name" value="csrA"/>
    <property type="match status" value="1"/>
</dbReference>
<evidence type="ECO:0000313" key="7">
    <source>
        <dbReference type="EMBL" id="SEB90371.1"/>
    </source>
</evidence>
<keyword evidence="1 5" id="KW-0963">Cytoplasm</keyword>
<dbReference type="NCBIfam" id="NF002469">
    <property type="entry name" value="PRK01712.1"/>
    <property type="match status" value="1"/>
</dbReference>
<dbReference type="RefSeq" id="WP_090968376.1">
    <property type="nucleotide sequence ID" value="NZ_FNRT01000002.1"/>
</dbReference>
<keyword evidence="3 5" id="KW-0810">Translation regulation</keyword>
<evidence type="ECO:0000256" key="3">
    <source>
        <dbReference type="ARBA" id="ARBA00022845"/>
    </source>
</evidence>
<dbReference type="GO" id="GO:0045947">
    <property type="term" value="P:negative regulation of translational initiation"/>
    <property type="evidence" value="ECO:0007669"/>
    <property type="project" value="UniProtKB-UniRule"/>
</dbReference>
<dbReference type="GO" id="GO:0006402">
    <property type="term" value="P:mRNA catabolic process"/>
    <property type="evidence" value="ECO:0007669"/>
    <property type="project" value="InterPro"/>
</dbReference>
<dbReference type="EMBL" id="FNRT01000002">
    <property type="protein sequence ID" value="SEB90371.1"/>
    <property type="molecule type" value="Genomic_DNA"/>
</dbReference>
<comment type="similarity">
    <text evidence="5">Belongs to the CsrA/RsmA family.</text>
</comment>
<evidence type="ECO:0000256" key="1">
    <source>
        <dbReference type="ARBA" id="ARBA00022490"/>
    </source>
</evidence>
<accession>A0A1H4N527</accession>
<evidence type="ECO:0000256" key="2">
    <source>
        <dbReference type="ARBA" id="ARBA00022491"/>
    </source>
</evidence>
<dbReference type="HAMAP" id="MF_00167">
    <property type="entry name" value="CsrA"/>
    <property type="match status" value="1"/>
</dbReference>
<keyword evidence="8" id="KW-1185">Reference proteome</keyword>
<dbReference type="GO" id="GO:0005829">
    <property type="term" value="C:cytosol"/>
    <property type="evidence" value="ECO:0007669"/>
    <property type="project" value="TreeGrafter"/>
</dbReference>
<comment type="function">
    <text evidence="5">A translational regulator that binds mRNA to regulate translation initiation and/or mRNA stability. Usually binds in the 5'-UTR at or near the Shine-Dalgarno sequence preventing ribosome-binding, thus repressing translation. Its main target seems to be the major flagellin gene, while its function is anatagonized by FliW.</text>
</comment>
<organism evidence="7 8">
    <name type="scientific">Nocardioides exalbidus</name>
    <dbReference type="NCBI Taxonomy" id="402596"/>
    <lineage>
        <taxon>Bacteria</taxon>
        <taxon>Bacillati</taxon>
        <taxon>Actinomycetota</taxon>
        <taxon>Actinomycetes</taxon>
        <taxon>Propionibacteriales</taxon>
        <taxon>Nocardioidaceae</taxon>
        <taxon>Nocardioides</taxon>
    </lineage>
</organism>